<dbReference type="InterPro" id="IPR032708">
    <property type="entry name" value="McjB_C"/>
</dbReference>
<dbReference type="EMBL" id="CP016279">
    <property type="protein sequence ID" value="ANP52687.1"/>
    <property type="molecule type" value="Genomic_DNA"/>
</dbReference>
<evidence type="ECO:0000313" key="3">
    <source>
        <dbReference type="EMBL" id="MBP2047290.1"/>
    </source>
</evidence>
<dbReference type="OrthoDB" id="583768at2"/>
<dbReference type="InterPro" id="IPR053521">
    <property type="entry name" value="McjB-like"/>
</dbReference>
<evidence type="ECO:0000313" key="5">
    <source>
        <dbReference type="Proteomes" id="UP001519309"/>
    </source>
</evidence>
<sequence length="145" mass="15371">MTTPSALERPTDVPLARRLAARLVLLPAVALAMLPPRRIRTVLGLLRRGAAPATTTQAQNARDAMCAASLRCAGPKGCLPRSLGAALLCRLGGTWPTWCTGVRVVPPFTAHAWIEAEGRPVGEGLPEGYFTRLIAVDPLSAPTDR</sequence>
<dbReference type="KEGG" id="sgs:AVL59_26955"/>
<organism evidence="2 4">
    <name type="scientific">Streptomyces griseochromogenes</name>
    <dbReference type="NCBI Taxonomy" id="68214"/>
    <lineage>
        <taxon>Bacteria</taxon>
        <taxon>Bacillati</taxon>
        <taxon>Actinomycetota</taxon>
        <taxon>Actinomycetes</taxon>
        <taxon>Kitasatosporales</taxon>
        <taxon>Streptomycetaceae</taxon>
        <taxon>Streptomyces</taxon>
    </lineage>
</organism>
<dbReference type="Proteomes" id="UP000092659">
    <property type="component" value="Chromosome"/>
</dbReference>
<dbReference type="AlphaFoldDB" id="A0A1B1B1J1"/>
<name>A0A1B1B1J1_9ACTN</name>
<feature type="domain" description="Microcin J25-processing protein McjB C-terminal" evidence="1">
    <location>
        <begin position="27"/>
        <end position="133"/>
    </location>
</feature>
<reference evidence="2 4" key="1">
    <citation type="submission" date="2016-06" db="EMBL/GenBank/DDBJ databases">
        <title>Complete genome sequence of Streptomyces griseochromogenes ATCC 14511, the Blasticidin S producer.</title>
        <authorList>
            <person name="Wu L."/>
        </authorList>
    </citation>
    <scope>NUCLEOTIDE SEQUENCE [LARGE SCALE GENOMIC DNA]</scope>
    <source>
        <strain evidence="2 4">ATCC 14511</strain>
    </source>
</reference>
<evidence type="ECO:0000313" key="2">
    <source>
        <dbReference type="EMBL" id="ANP52687.1"/>
    </source>
</evidence>
<keyword evidence="5" id="KW-1185">Reference proteome</keyword>
<gene>
    <name evidence="2" type="ORF">AVL59_26955</name>
    <name evidence="3" type="ORF">J2Z21_000212</name>
</gene>
<evidence type="ECO:0000313" key="4">
    <source>
        <dbReference type="Proteomes" id="UP000092659"/>
    </source>
</evidence>
<dbReference type="RefSeq" id="WP_067309203.1">
    <property type="nucleotide sequence ID" value="NZ_CP016279.1"/>
</dbReference>
<evidence type="ECO:0000259" key="1">
    <source>
        <dbReference type="Pfam" id="PF13471"/>
    </source>
</evidence>
<dbReference type="EMBL" id="JAGGLP010000001">
    <property type="protein sequence ID" value="MBP2047290.1"/>
    <property type="molecule type" value="Genomic_DNA"/>
</dbReference>
<protein>
    <submittedName>
        <fullName evidence="2">Polyketide beta-ketoacyl synthase</fullName>
    </submittedName>
</protein>
<accession>A0A1B1B1J1</accession>
<reference evidence="3 5" key="2">
    <citation type="submission" date="2021-03" db="EMBL/GenBank/DDBJ databases">
        <title>Genomic Encyclopedia of Type Strains, Phase IV (KMG-IV): sequencing the most valuable type-strain genomes for metagenomic binning, comparative biology and taxonomic classification.</title>
        <authorList>
            <person name="Goeker M."/>
        </authorList>
    </citation>
    <scope>NUCLEOTIDE SEQUENCE [LARGE SCALE GENOMIC DNA]</scope>
    <source>
        <strain evidence="3 5">DSM 40499</strain>
    </source>
</reference>
<proteinExistence type="predicted"/>
<dbReference type="STRING" id="68214.AVL59_26955"/>
<dbReference type="Proteomes" id="UP001519309">
    <property type="component" value="Unassembled WGS sequence"/>
</dbReference>
<dbReference type="NCBIfam" id="NF033537">
    <property type="entry name" value="lasso_biosyn_B2"/>
    <property type="match status" value="1"/>
</dbReference>
<dbReference type="Pfam" id="PF13471">
    <property type="entry name" value="Transglut_core3"/>
    <property type="match status" value="1"/>
</dbReference>